<reference evidence="2 3" key="1">
    <citation type="submission" date="2011-10" db="EMBL/GenBank/DDBJ databases">
        <title>The Genome Sequence of Lachnospiraceae bacterium ACC2.</title>
        <authorList>
            <consortium name="The Broad Institute Genome Sequencing Platform"/>
            <person name="Earl A."/>
            <person name="Ward D."/>
            <person name="Feldgarden M."/>
            <person name="Gevers D."/>
            <person name="Sizova M."/>
            <person name="Hazen A."/>
            <person name="Epstein S."/>
            <person name="Young S.K."/>
            <person name="Zeng Q."/>
            <person name="Gargeya S."/>
            <person name="Fitzgerald M."/>
            <person name="Haas B."/>
            <person name="Abouelleil A."/>
            <person name="Alvarado L."/>
            <person name="Arachchi H.M."/>
            <person name="Berlin A."/>
            <person name="Brown A."/>
            <person name="Chapman S.B."/>
            <person name="Chen Z."/>
            <person name="Dunbar C."/>
            <person name="Freedman E."/>
            <person name="Gearin G."/>
            <person name="Goldberg J."/>
            <person name="Griggs A."/>
            <person name="Gujja S."/>
            <person name="Heiman D."/>
            <person name="Howarth C."/>
            <person name="Larson L."/>
            <person name="Lui A."/>
            <person name="MacDonald P.J.P."/>
            <person name="Montmayeur A."/>
            <person name="Murphy C."/>
            <person name="Neiman D."/>
            <person name="Pearson M."/>
            <person name="Priest M."/>
            <person name="Roberts A."/>
            <person name="Saif S."/>
            <person name="Shea T."/>
            <person name="Shenoy N."/>
            <person name="Sisk P."/>
            <person name="Stolte C."/>
            <person name="Sykes S."/>
            <person name="Wortman J."/>
            <person name="Nusbaum C."/>
            <person name="Birren B."/>
        </authorList>
    </citation>
    <scope>NUCLEOTIDE SEQUENCE [LARGE SCALE GENOMIC DNA]</scope>
    <source>
        <strain evidence="2 3">ACC2</strain>
    </source>
</reference>
<keyword evidence="3" id="KW-1185">Reference proteome</keyword>
<dbReference type="SUPFAM" id="SSF102829">
    <property type="entry name" value="Cell division protein ZapA-like"/>
    <property type="match status" value="1"/>
</dbReference>
<gene>
    <name evidence="2" type="ORF">HMPREF9623_00206</name>
</gene>
<dbReference type="RefSeq" id="WP_009532041.1">
    <property type="nucleotide sequence ID" value="NZ_CAJPPX010000052.1"/>
</dbReference>
<evidence type="ECO:0008006" key="4">
    <source>
        <dbReference type="Google" id="ProtNLM"/>
    </source>
</evidence>
<dbReference type="InterPro" id="IPR036192">
    <property type="entry name" value="Cell_div_ZapA-like_sf"/>
</dbReference>
<sequence length="180" mass="20560">MRDEQSRQRSTEVIIDGKVIPLAGGDSAYLRQVAAYIDNKIAELRQNRAYARQNSERRAQILWLNLADDCLQARAESAELKEEAAAHASEVYALKRELVEQRLRMETLQKDAKDEAAEASLAAEKQKLEEQLAAAEKEKESLQAEKERLTANIHRLEEELEAEKKRSKELETELDELLSK</sequence>
<organism evidence="2 3">
    <name type="scientific">Stomatobaculum longum</name>
    <dbReference type="NCBI Taxonomy" id="796942"/>
    <lineage>
        <taxon>Bacteria</taxon>
        <taxon>Bacillati</taxon>
        <taxon>Bacillota</taxon>
        <taxon>Clostridia</taxon>
        <taxon>Lachnospirales</taxon>
        <taxon>Lachnospiraceae</taxon>
        <taxon>Stomatobaculum</taxon>
    </lineage>
</organism>
<evidence type="ECO:0000313" key="2">
    <source>
        <dbReference type="EMBL" id="EHO18022.1"/>
    </source>
</evidence>
<dbReference type="Pfam" id="PF05164">
    <property type="entry name" value="ZapA"/>
    <property type="match status" value="1"/>
</dbReference>
<evidence type="ECO:0000313" key="3">
    <source>
        <dbReference type="Proteomes" id="UP000018466"/>
    </source>
</evidence>
<dbReference type="Proteomes" id="UP000018466">
    <property type="component" value="Unassembled WGS sequence"/>
</dbReference>
<feature type="region of interest" description="Disordered" evidence="1">
    <location>
        <begin position="160"/>
        <end position="180"/>
    </location>
</feature>
<dbReference type="InterPro" id="IPR053712">
    <property type="entry name" value="Bac_CellDiv_Activator"/>
</dbReference>
<dbReference type="GeneID" id="86940002"/>
<dbReference type="Gene3D" id="6.10.250.790">
    <property type="match status" value="1"/>
</dbReference>
<evidence type="ECO:0000256" key="1">
    <source>
        <dbReference type="SAM" id="MobiDB-lite"/>
    </source>
</evidence>
<dbReference type="AlphaFoldDB" id="A0AA36Y6K5"/>
<proteinExistence type="predicted"/>
<dbReference type="InterPro" id="IPR007838">
    <property type="entry name" value="Cell_div_ZapA-like"/>
</dbReference>
<name>A0AA36Y6K5_9FIRM</name>
<accession>A0AA36Y6K5</accession>
<dbReference type="EMBL" id="AGEL01000003">
    <property type="protein sequence ID" value="EHO18022.1"/>
    <property type="molecule type" value="Genomic_DNA"/>
</dbReference>
<comment type="caution">
    <text evidence="2">The sequence shown here is derived from an EMBL/GenBank/DDBJ whole genome shotgun (WGS) entry which is preliminary data.</text>
</comment>
<protein>
    <recommendedName>
        <fullName evidence="4">Cell division protein ZapA</fullName>
    </recommendedName>
</protein>